<organism evidence="4 5">
    <name type="scientific">Paracoccus versutus</name>
    <name type="common">Thiobacillus versutus</name>
    <dbReference type="NCBI Taxonomy" id="34007"/>
    <lineage>
        <taxon>Bacteria</taxon>
        <taxon>Pseudomonadati</taxon>
        <taxon>Pseudomonadota</taxon>
        <taxon>Alphaproteobacteria</taxon>
        <taxon>Rhodobacterales</taxon>
        <taxon>Paracoccaceae</taxon>
        <taxon>Paracoccus</taxon>
    </lineage>
</organism>
<dbReference type="EMBL" id="QUMX01000018">
    <property type="protein sequence ID" value="REG45848.1"/>
    <property type="molecule type" value="Genomic_DNA"/>
</dbReference>
<comment type="caution">
    <text evidence="4">The sequence shown here is derived from an EMBL/GenBank/DDBJ whole genome shotgun (WGS) entry which is preliminary data.</text>
</comment>
<dbReference type="Pfam" id="PF00724">
    <property type="entry name" value="Oxidored_FMN"/>
    <property type="match status" value="1"/>
</dbReference>
<dbReference type="GO" id="GO:0016491">
    <property type="term" value="F:oxidoreductase activity"/>
    <property type="evidence" value="ECO:0007669"/>
    <property type="project" value="UniProtKB-KW"/>
</dbReference>
<evidence type="ECO:0000313" key="5">
    <source>
        <dbReference type="Proteomes" id="UP000256794"/>
    </source>
</evidence>
<protein>
    <submittedName>
        <fullName evidence="4">NADH:flavin oxidoreductase/NADH oxidase family protein</fullName>
    </submittedName>
</protein>
<reference evidence="4 5" key="1">
    <citation type="submission" date="2018-08" db="EMBL/GenBank/DDBJ databases">
        <title>Genomic Encyclopedia of Archaeal and Bacterial Type Strains, Phase II (KMG-II): from individual species to whole genera.</title>
        <authorList>
            <person name="Goeker M."/>
        </authorList>
    </citation>
    <scope>NUCLEOTIDE SEQUENCE [LARGE SCALE GENOMIC DNA]</scope>
    <source>
        <strain evidence="4 5">DSM 582</strain>
    </source>
</reference>
<evidence type="ECO:0000313" key="4">
    <source>
        <dbReference type="EMBL" id="REG45848.1"/>
    </source>
</evidence>
<evidence type="ECO:0000256" key="2">
    <source>
        <dbReference type="ARBA" id="ARBA00023002"/>
    </source>
</evidence>
<evidence type="ECO:0000256" key="1">
    <source>
        <dbReference type="ARBA" id="ARBA00022630"/>
    </source>
</evidence>
<sequence>MSTSPLFQPLRLPNGQTIPNRIAKAAMEENMADLRHLPGKSLRRLYRQWAEGGAGLIITGNVMVAPDAVTGPAGVILDASQPLAPFRDWAAAGRINGARLWMQINHPGRQVFARTTPDAADVAKTRAPEPCVFP</sequence>
<keyword evidence="1" id="KW-0285">Flavoprotein</keyword>
<dbReference type="RefSeq" id="WP_036758932.1">
    <property type="nucleotide sequence ID" value="NZ_CP035284.1"/>
</dbReference>
<name>A0AAQ0HGT4_PARVE</name>
<dbReference type="PANTHER" id="PTHR43656:SF2">
    <property type="entry name" value="BINDING OXIDOREDUCTASE, PUTATIVE (AFU_ORTHOLOGUE AFUA_2G08260)-RELATED"/>
    <property type="match status" value="1"/>
</dbReference>
<feature type="domain" description="NADH:flavin oxidoreductase/NADH oxidase N-terminal" evidence="3">
    <location>
        <begin position="6"/>
        <end position="120"/>
    </location>
</feature>
<keyword evidence="2" id="KW-0560">Oxidoreductase</keyword>
<accession>A0AAQ0HGT4</accession>
<dbReference type="GO" id="GO:0010181">
    <property type="term" value="F:FMN binding"/>
    <property type="evidence" value="ECO:0007669"/>
    <property type="project" value="InterPro"/>
</dbReference>
<dbReference type="PANTHER" id="PTHR43656">
    <property type="entry name" value="BINDING OXIDOREDUCTASE, PUTATIVE (AFU_ORTHOLOGUE AFUA_2G08260)-RELATED"/>
    <property type="match status" value="1"/>
</dbReference>
<keyword evidence="5" id="KW-1185">Reference proteome</keyword>
<gene>
    <name evidence="4" type="ORF">ATH84_101815</name>
</gene>
<dbReference type="InterPro" id="IPR001155">
    <property type="entry name" value="OxRdtase_FMN_N"/>
</dbReference>
<dbReference type="Proteomes" id="UP000256794">
    <property type="component" value="Unassembled WGS sequence"/>
</dbReference>
<dbReference type="SUPFAM" id="SSF51395">
    <property type="entry name" value="FMN-linked oxidoreductases"/>
    <property type="match status" value="1"/>
</dbReference>
<dbReference type="Gene3D" id="3.20.20.70">
    <property type="entry name" value="Aldolase class I"/>
    <property type="match status" value="1"/>
</dbReference>
<dbReference type="AlphaFoldDB" id="A0AAQ0HGT4"/>
<dbReference type="InterPro" id="IPR051799">
    <property type="entry name" value="NADH_flavin_oxidoreductase"/>
</dbReference>
<dbReference type="InterPro" id="IPR013785">
    <property type="entry name" value="Aldolase_TIM"/>
</dbReference>
<evidence type="ECO:0000259" key="3">
    <source>
        <dbReference type="Pfam" id="PF00724"/>
    </source>
</evidence>
<proteinExistence type="predicted"/>